<gene>
    <name evidence="2" type="ORF">RMAR00112_LOCUS29071</name>
</gene>
<accession>A0A7S3EKW1</accession>
<organism evidence="2">
    <name type="scientific">Rhodosorus marinus</name>
    <dbReference type="NCBI Taxonomy" id="101924"/>
    <lineage>
        <taxon>Eukaryota</taxon>
        <taxon>Rhodophyta</taxon>
        <taxon>Stylonematophyceae</taxon>
        <taxon>Stylonematales</taxon>
        <taxon>Stylonemataceae</taxon>
        <taxon>Rhodosorus</taxon>
    </lineage>
</organism>
<evidence type="ECO:0000313" key="2">
    <source>
        <dbReference type="EMBL" id="CAE0061005.1"/>
    </source>
</evidence>
<feature type="region of interest" description="Disordered" evidence="1">
    <location>
        <begin position="141"/>
        <end position="175"/>
    </location>
</feature>
<name>A0A7S3EKW1_9RHOD</name>
<proteinExistence type="predicted"/>
<evidence type="ECO:0000256" key="1">
    <source>
        <dbReference type="SAM" id="MobiDB-lite"/>
    </source>
</evidence>
<protein>
    <recommendedName>
        <fullName evidence="3">PH domain-containing protein</fullName>
    </recommendedName>
</protein>
<evidence type="ECO:0008006" key="3">
    <source>
        <dbReference type="Google" id="ProtNLM"/>
    </source>
</evidence>
<dbReference type="AlphaFoldDB" id="A0A7S3EKW1"/>
<reference evidence="2" key="1">
    <citation type="submission" date="2021-01" db="EMBL/GenBank/DDBJ databases">
        <authorList>
            <person name="Corre E."/>
            <person name="Pelletier E."/>
            <person name="Niang G."/>
            <person name="Scheremetjew M."/>
            <person name="Finn R."/>
            <person name="Kale V."/>
            <person name="Holt S."/>
            <person name="Cochrane G."/>
            <person name="Meng A."/>
            <person name="Brown T."/>
            <person name="Cohen L."/>
        </authorList>
    </citation>
    <scope>NUCLEOTIDE SEQUENCE</scope>
    <source>
        <strain evidence="2">CCMP 769</strain>
    </source>
</reference>
<sequence>MEAPANGVSDGTEQICFRGWFREDSRLIYADHLVYVELKGPKFTVYDEPGAESSIELNIAGSEVLCREKNYKIVIETSQTKMRLYAVNLHEYMNWCSVLRITAAGEEFDDSTEGFSFEKPLTSVQPGERGQATTFHRRKVSVDYERRPSSLDQMEGVRSASLDIKAGDANNPRTYEKRKSGLMAMFKRKGSTKPGS</sequence>
<dbReference type="EMBL" id="HBHW01037807">
    <property type="protein sequence ID" value="CAE0061005.1"/>
    <property type="molecule type" value="Transcribed_RNA"/>
</dbReference>